<protein>
    <submittedName>
        <fullName evidence="2 3">Uncharacterized protein</fullName>
    </submittedName>
</protein>
<proteinExistence type="predicted"/>
<evidence type="ECO:0000313" key="2">
    <source>
        <dbReference type="EMBL" id="EKX38543.1"/>
    </source>
</evidence>
<dbReference type="HOGENOM" id="CLU_1177332_0_0_1"/>
<gene>
    <name evidence="2" type="ORF">GUITHDRAFT_115318</name>
</gene>
<organism evidence="2">
    <name type="scientific">Guillardia theta (strain CCMP2712)</name>
    <name type="common">Cryptophyte</name>
    <dbReference type="NCBI Taxonomy" id="905079"/>
    <lineage>
        <taxon>Eukaryota</taxon>
        <taxon>Cryptophyceae</taxon>
        <taxon>Pyrenomonadales</taxon>
        <taxon>Geminigeraceae</taxon>
        <taxon>Guillardia</taxon>
    </lineage>
</organism>
<reference evidence="4" key="2">
    <citation type="submission" date="2012-11" db="EMBL/GenBank/DDBJ databases">
        <authorList>
            <person name="Kuo A."/>
            <person name="Curtis B.A."/>
            <person name="Tanifuji G."/>
            <person name="Burki F."/>
            <person name="Gruber A."/>
            <person name="Irimia M."/>
            <person name="Maruyama S."/>
            <person name="Arias M.C."/>
            <person name="Ball S.G."/>
            <person name="Gile G.H."/>
            <person name="Hirakawa Y."/>
            <person name="Hopkins J.F."/>
            <person name="Rensing S.A."/>
            <person name="Schmutz J."/>
            <person name="Symeonidi A."/>
            <person name="Elias M."/>
            <person name="Eveleigh R.J."/>
            <person name="Herman E.K."/>
            <person name="Klute M.J."/>
            <person name="Nakayama T."/>
            <person name="Obornik M."/>
            <person name="Reyes-Prieto A."/>
            <person name="Armbrust E.V."/>
            <person name="Aves S.J."/>
            <person name="Beiko R.G."/>
            <person name="Coutinho P."/>
            <person name="Dacks J.B."/>
            <person name="Durnford D.G."/>
            <person name="Fast N.M."/>
            <person name="Green B.R."/>
            <person name="Grisdale C."/>
            <person name="Hempe F."/>
            <person name="Henrissat B."/>
            <person name="Hoppner M.P."/>
            <person name="Ishida K.-I."/>
            <person name="Kim E."/>
            <person name="Koreny L."/>
            <person name="Kroth P.G."/>
            <person name="Liu Y."/>
            <person name="Malik S.-B."/>
            <person name="Maier U.G."/>
            <person name="McRose D."/>
            <person name="Mock T."/>
            <person name="Neilson J.A."/>
            <person name="Onodera N.T."/>
            <person name="Poole A.M."/>
            <person name="Pritham E.J."/>
            <person name="Richards T.A."/>
            <person name="Rocap G."/>
            <person name="Roy S.W."/>
            <person name="Sarai C."/>
            <person name="Schaack S."/>
            <person name="Shirato S."/>
            <person name="Slamovits C.H."/>
            <person name="Spencer D.F."/>
            <person name="Suzuki S."/>
            <person name="Worden A.Z."/>
            <person name="Zauner S."/>
            <person name="Barry K."/>
            <person name="Bell C."/>
            <person name="Bharti A.K."/>
            <person name="Crow J.A."/>
            <person name="Grimwood J."/>
            <person name="Kramer R."/>
            <person name="Lindquist E."/>
            <person name="Lucas S."/>
            <person name="Salamov A."/>
            <person name="McFadden G.I."/>
            <person name="Lane C.E."/>
            <person name="Keeling P.J."/>
            <person name="Gray M.W."/>
            <person name="Grigoriev I.V."/>
            <person name="Archibald J.M."/>
        </authorList>
    </citation>
    <scope>NUCLEOTIDE SEQUENCE</scope>
    <source>
        <strain evidence="4">CCMP2712</strain>
    </source>
</reference>
<reference evidence="2 4" key="1">
    <citation type="journal article" date="2012" name="Nature">
        <title>Algal genomes reveal evolutionary mosaicism and the fate of nucleomorphs.</title>
        <authorList>
            <consortium name="DOE Joint Genome Institute"/>
            <person name="Curtis B.A."/>
            <person name="Tanifuji G."/>
            <person name="Burki F."/>
            <person name="Gruber A."/>
            <person name="Irimia M."/>
            <person name="Maruyama S."/>
            <person name="Arias M.C."/>
            <person name="Ball S.G."/>
            <person name="Gile G.H."/>
            <person name="Hirakawa Y."/>
            <person name="Hopkins J.F."/>
            <person name="Kuo A."/>
            <person name="Rensing S.A."/>
            <person name="Schmutz J."/>
            <person name="Symeonidi A."/>
            <person name="Elias M."/>
            <person name="Eveleigh R.J."/>
            <person name="Herman E.K."/>
            <person name="Klute M.J."/>
            <person name="Nakayama T."/>
            <person name="Obornik M."/>
            <person name="Reyes-Prieto A."/>
            <person name="Armbrust E.V."/>
            <person name="Aves S.J."/>
            <person name="Beiko R.G."/>
            <person name="Coutinho P."/>
            <person name="Dacks J.B."/>
            <person name="Durnford D.G."/>
            <person name="Fast N.M."/>
            <person name="Green B.R."/>
            <person name="Grisdale C.J."/>
            <person name="Hempel F."/>
            <person name="Henrissat B."/>
            <person name="Hoppner M.P."/>
            <person name="Ishida K."/>
            <person name="Kim E."/>
            <person name="Koreny L."/>
            <person name="Kroth P.G."/>
            <person name="Liu Y."/>
            <person name="Malik S.B."/>
            <person name="Maier U.G."/>
            <person name="McRose D."/>
            <person name="Mock T."/>
            <person name="Neilson J.A."/>
            <person name="Onodera N.T."/>
            <person name="Poole A.M."/>
            <person name="Pritham E.J."/>
            <person name="Richards T.A."/>
            <person name="Rocap G."/>
            <person name="Roy S.W."/>
            <person name="Sarai C."/>
            <person name="Schaack S."/>
            <person name="Shirato S."/>
            <person name="Slamovits C.H."/>
            <person name="Spencer D.F."/>
            <person name="Suzuki S."/>
            <person name="Worden A.Z."/>
            <person name="Zauner S."/>
            <person name="Barry K."/>
            <person name="Bell C."/>
            <person name="Bharti A.K."/>
            <person name="Crow J.A."/>
            <person name="Grimwood J."/>
            <person name="Kramer R."/>
            <person name="Lindquist E."/>
            <person name="Lucas S."/>
            <person name="Salamov A."/>
            <person name="McFadden G.I."/>
            <person name="Lane C.E."/>
            <person name="Keeling P.J."/>
            <person name="Gray M.W."/>
            <person name="Grigoriev I.V."/>
            <person name="Archibald J.M."/>
        </authorList>
    </citation>
    <scope>NUCLEOTIDE SEQUENCE</scope>
    <source>
        <strain evidence="2 4">CCMP2712</strain>
    </source>
</reference>
<evidence type="ECO:0000256" key="1">
    <source>
        <dbReference type="SAM" id="MobiDB-lite"/>
    </source>
</evidence>
<dbReference type="RefSeq" id="XP_005825523.1">
    <property type="nucleotide sequence ID" value="XM_005825466.1"/>
</dbReference>
<name>L1IQL1_GUITC</name>
<evidence type="ECO:0000313" key="4">
    <source>
        <dbReference type="Proteomes" id="UP000011087"/>
    </source>
</evidence>
<dbReference type="EnsemblProtists" id="EKX38543">
    <property type="protein sequence ID" value="EKX38543"/>
    <property type="gene ID" value="GUITHDRAFT_115318"/>
</dbReference>
<dbReference type="AlphaFoldDB" id="L1IQL1"/>
<accession>L1IQL1</accession>
<sequence length="236" mass="25105">MSDDGNKLFESCANEVQGNETGENKNDVDDLQKPARCVDCQEFYASVDNRCSLCAKKHCDSAPQEDKEAEAISAVGLDDPNVIAGSAVVGAGIGLLAGGGLMAVAGAGIGALAASRKGYWGDQSRAAGKHVVNAAKAAKDVGDKWKIAEKANAVASDANKRIQDAKLKDKMDNAVRRTDEFLTASARRADELMVTARPKINRWYERARQVAAEVSNSAQSIVNSKKKPHTEEVTEV</sequence>
<keyword evidence="4" id="KW-1185">Reference proteome</keyword>
<dbReference type="Proteomes" id="UP000011087">
    <property type="component" value="Unassembled WGS sequence"/>
</dbReference>
<reference evidence="3" key="3">
    <citation type="submission" date="2016-03" db="UniProtKB">
        <authorList>
            <consortium name="EnsemblProtists"/>
        </authorList>
    </citation>
    <scope>IDENTIFICATION</scope>
</reference>
<dbReference type="GeneID" id="17295246"/>
<evidence type="ECO:0000313" key="3">
    <source>
        <dbReference type="EnsemblProtists" id="EKX38543"/>
    </source>
</evidence>
<dbReference type="PaxDb" id="55529-EKX38543"/>
<feature type="region of interest" description="Disordered" evidence="1">
    <location>
        <begin position="216"/>
        <end position="236"/>
    </location>
</feature>
<dbReference type="KEGG" id="gtt:GUITHDRAFT_115318"/>
<dbReference type="EMBL" id="JH993047">
    <property type="protein sequence ID" value="EKX38543.1"/>
    <property type="molecule type" value="Genomic_DNA"/>
</dbReference>